<gene>
    <name evidence="1" type="ORF">KK1_039564</name>
</gene>
<dbReference type="PANTHER" id="PTHR31900">
    <property type="entry name" value="F-BOX/RNI SUPERFAMILY PROTEIN-RELATED"/>
    <property type="match status" value="1"/>
</dbReference>
<dbReference type="AlphaFoldDB" id="A0A151R9C2"/>
<accession>A0A151R9C2</accession>
<name>A0A151R9C2_CAJCA</name>
<sequence length="267" mass="31149">MLEFEDRKKYSWQKIRKSDFQNFVYMILRLITSSIQTFSLTLYESHSSYHVNKWIHDILNRRVKEIYIHSSKKYKFLSHSLLETMSLEILVLKMNGCDIRVPTIVSLSYLTVLELSGITFTCKTFNDSEKLINLPVLRKYEAENCSWLNVKGGVTFEVPLLEVLLIKHTLVSKPHESHTVVKFCAPRLNDFTYSDFVLRYTVLLDLDLSTARIVAANIHLIKLSEDSEENMATFACEVLKQFNNNVERLKLEVSKVYMLYFIALGLQ</sequence>
<reference evidence="1" key="1">
    <citation type="journal article" date="2012" name="Nat. Biotechnol.">
        <title>Draft genome sequence of pigeonpea (Cajanus cajan), an orphan legume crop of resource-poor farmers.</title>
        <authorList>
            <person name="Varshney R.K."/>
            <person name="Chen W."/>
            <person name="Li Y."/>
            <person name="Bharti A.K."/>
            <person name="Saxena R.K."/>
            <person name="Schlueter J.A."/>
            <person name="Donoghue M.T."/>
            <person name="Azam S."/>
            <person name="Fan G."/>
            <person name="Whaley A.M."/>
            <person name="Farmer A.D."/>
            <person name="Sheridan J."/>
            <person name="Iwata A."/>
            <person name="Tuteja R."/>
            <person name="Penmetsa R.V."/>
            <person name="Wu W."/>
            <person name="Upadhyaya H.D."/>
            <person name="Yang S.P."/>
            <person name="Shah T."/>
            <person name="Saxena K.B."/>
            <person name="Michael T."/>
            <person name="McCombie W.R."/>
            <person name="Yang B."/>
            <person name="Zhang G."/>
            <person name="Yang H."/>
            <person name="Wang J."/>
            <person name="Spillane C."/>
            <person name="Cook D.R."/>
            <person name="May G.D."/>
            <person name="Xu X."/>
            <person name="Jackson S.A."/>
        </authorList>
    </citation>
    <scope>NUCLEOTIDE SEQUENCE [LARGE SCALE GENOMIC DNA]</scope>
</reference>
<dbReference type="Gramene" id="C.cajan_38686.t">
    <property type="protein sequence ID" value="C.cajan_38686.t.cds1"/>
    <property type="gene ID" value="C.cajan_38686"/>
</dbReference>
<keyword evidence="2" id="KW-1185">Reference proteome</keyword>
<protein>
    <recommendedName>
        <fullName evidence="3">FBD domain-containing protein</fullName>
    </recommendedName>
</protein>
<dbReference type="Proteomes" id="UP000075243">
    <property type="component" value="Unassembled WGS sequence"/>
</dbReference>
<proteinExistence type="predicted"/>
<dbReference type="PANTHER" id="PTHR31900:SF32">
    <property type="entry name" value="F-BOX_RNI_FBD-LIKE DOMAIN PROTEIN"/>
    <property type="match status" value="1"/>
</dbReference>
<evidence type="ECO:0000313" key="1">
    <source>
        <dbReference type="EMBL" id="KYP39137.1"/>
    </source>
</evidence>
<organism evidence="1 2">
    <name type="scientific">Cajanus cajan</name>
    <name type="common">Pigeon pea</name>
    <name type="synonym">Cajanus indicus</name>
    <dbReference type="NCBI Taxonomy" id="3821"/>
    <lineage>
        <taxon>Eukaryota</taxon>
        <taxon>Viridiplantae</taxon>
        <taxon>Streptophyta</taxon>
        <taxon>Embryophyta</taxon>
        <taxon>Tracheophyta</taxon>
        <taxon>Spermatophyta</taxon>
        <taxon>Magnoliopsida</taxon>
        <taxon>eudicotyledons</taxon>
        <taxon>Gunneridae</taxon>
        <taxon>Pentapetalae</taxon>
        <taxon>rosids</taxon>
        <taxon>fabids</taxon>
        <taxon>Fabales</taxon>
        <taxon>Fabaceae</taxon>
        <taxon>Papilionoideae</taxon>
        <taxon>50 kb inversion clade</taxon>
        <taxon>NPAAA clade</taxon>
        <taxon>indigoferoid/millettioid clade</taxon>
        <taxon>Phaseoleae</taxon>
        <taxon>Cajanus</taxon>
    </lineage>
</organism>
<evidence type="ECO:0008006" key="3">
    <source>
        <dbReference type="Google" id="ProtNLM"/>
    </source>
</evidence>
<dbReference type="EMBL" id="KQ483934">
    <property type="protein sequence ID" value="KYP39137.1"/>
    <property type="molecule type" value="Genomic_DNA"/>
</dbReference>
<evidence type="ECO:0000313" key="2">
    <source>
        <dbReference type="Proteomes" id="UP000075243"/>
    </source>
</evidence>
<dbReference type="InterPro" id="IPR050232">
    <property type="entry name" value="FBL13/AtMIF1-like"/>
</dbReference>